<keyword evidence="14" id="KW-1185">Reference proteome</keyword>
<dbReference type="EMBL" id="LMTR01000033">
    <property type="protein sequence ID" value="KWT70261.1"/>
    <property type="molecule type" value="Genomic_DNA"/>
</dbReference>
<dbReference type="PANTHER" id="PTHR32552">
    <property type="entry name" value="FERRICHROME IRON RECEPTOR-RELATED"/>
    <property type="match status" value="1"/>
</dbReference>
<comment type="caution">
    <text evidence="13">The sequence shown here is derived from an EMBL/GenBank/DDBJ whole genome shotgun (WGS) entry which is preliminary data.</text>
</comment>
<dbReference type="Gene3D" id="2.170.130.10">
    <property type="entry name" value="TonB-dependent receptor, plug domain"/>
    <property type="match status" value="1"/>
</dbReference>
<evidence type="ECO:0000256" key="4">
    <source>
        <dbReference type="ARBA" id="ARBA00022692"/>
    </source>
</evidence>
<evidence type="ECO:0000313" key="13">
    <source>
        <dbReference type="EMBL" id="KWT70261.1"/>
    </source>
</evidence>
<dbReference type="Pfam" id="PF00593">
    <property type="entry name" value="TonB_dep_Rec_b-barrel"/>
    <property type="match status" value="1"/>
</dbReference>
<dbReference type="PATRIC" id="fig|121290.4.peg.2286"/>
<evidence type="ECO:0000256" key="10">
    <source>
        <dbReference type="SAM" id="MobiDB-lite"/>
    </source>
</evidence>
<dbReference type="GO" id="GO:0015344">
    <property type="term" value="F:siderophore uptake transmembrane transporter activity"/>
    <property type="evidence" value="ECO:0007669"/>
    <property type="project" value="TreeGrafter"/>
</dbReference>
<dbReference type="SUPFAM" id="SSF56935">
    <property type="entry name" value="Porins"/>
    <property type="match status" value="1"/>
</dbReference>
<dbReference type="Gene3D" id="2.40.170.20">
    <property type="entry name" value="TonB-dependent receptor, beta-barrel domain"/>
    <property type="match status" value="1"/>
</dbReference>
<evidence type="ECO:0000256" key="6">
    <source>
        <dbReference type="ARBA" id="ARBA00023136"/>
    </source>
</evidence>
<evidence type="ECO:0000256" key="5">
    <source>
        <dbReference type="ARBA" id="ARBA00023077"/>
    </source>
</evidence>
<feature type="domain" description="TonB-dependent receptor plug" evidence="12">
    <location>
        <begin position="44"/>
        <end position="148"/>
    </location>
</feature>
<evidence type="ECO:0000313" key="14">
    <source>
        <dbReference type="Proteomes" id="UP000059074"/>
    </source>
</evidence>
<dbReference type="InterPro" id="IPR000531">
    <property type="entry name" value="Beta-barrel_TonB"/>
</dbReference>
<evidence type="ECO:0000256" key="9">
    <source>
        <dbReference type="RuleBase" id="RU003357"/>
    </source>
</evidence>
<dbReference type="PANTHER" id="PTHR32552:SF84">
    <property type="entry name" value="TONB-DEPENDENT RECEPTOR-RELATED"/>
    <property type="match status" value="1"/>
</dbReference>
<evidence type="ECO:0000256" key="1">
    <source>
        <dbReference type="ARBA" id="ARBA00004571"/>
    </source>
</evidence>
<evidence type="ECO:0000256" key="3">
    <source>
        <dbReference type="ARBA" id="ARBA00022452"/>
    </source>
</evidence>
<comment type="subcellular location">
    <subcellularLocation>
        <location evidence="1 8">Cell outer membrane</location>
        <topology evidence="1 8">Multi-pass membrane protein</topology>
    </subcellularLocation>
</comment>
<keyword evidence="3 8" id="KW-1134">Transmembrane beta strand</keyword>
<comment type="similarity">
    <text evidence="8 9">Belongs to the TonB-dependent receptor family.</text>
</comment>
<dbReference type="RefSeq" id="WP_068460416.1">
    <property type="nucleotide sequence ID" value="NZ_LMTR01000033.1"/>
</dbReference>
<dbReference type="AlphaFoldDB" id="A0A109BKD2"/>
<dbReference type="STRING" id="121290.APY04_1086"/>
<dbReference type="Proteomes" id="UP000059074">
    <property type="component" value="Unassembled WGS sequence"/>
</dbReference>
<accession>A0A109BKD2</accession>
<evidence type="ECO:0000256" key="2">
    <source>
        <dbReference type="ARBA" id="ARBA00022448"/>
    </source>
</evidence>
<gene>
    <name evidence="13" type="ORF">APY04_1086</name>
</gene>
<keyword evidence="6 8" id="KW-0472">Membrane</keyword>
<evidence type="ECO:0000256" key="7">
    <source>
        <dbReference type="ARBA" id="ARBA00023237"/>
    </source>
</evidence>
<organism evidence="13 14">
    <name type="scientific">Hyphomicrobium sulfonivorans</name>
    <dbReference type="NCBI Taxonomy" id="121290"/>
    <lineage>
        <taxon>Bacteria</taxon>
        <taxon>Pseudomonadati</taxon>
        <taxon>Pseudomonadota</taxon>
        <taxon>Alphaproteobacteria</taxon>
        <taxon>Hyphomicrobiales</taxon>
        <taxon>Hyphomicrobiaceae</taxon>
        <taxon>Hyphomicrobium</taxon>
    </lineage>
</organism>
<evidence type="ECO:0000259" key="11">
    <source>
        <dbReference type="Pfam" id="PF00593"/>
    </source>
</evidence>
<keyword evidence="13" id="KW-0675">Receptor</keyword>
<sequence length="502" mass="55014">MNQPSPGPAQDAANVGNAGKTGAAGTLNLSVPDEIGSRLSLTPMQTPASVEVINREQILKRGDTKVIDAVTRATGITAMGGPNNGGTALVSRGFAGNSSVAQLYDGTRIDTMGLGSLSFPFDTWMAERIEVLRGPTSVLYGAGSIGGVVNVVTKKPNPRHFEHEAFASYGSDNKRQFAVGSGGPISDALAYRFDISSQMSDGWVERGDSESLAVSGQVRFAPTSDFSLLLTYDYARQEPMKYWGTPMINGGIDKRMRFANYNTEDASVVHHDKLARAKAEWRVADNIVLRNELYHVAYDRHWFAVEQFNWDNGRVRRTGFTDSRHWREQVGNRFDATITNSLFGMAMQTVVGADATRNNYETLAFNRSGTSYVDPFNPVPGHSSLYTPNLNGAGQFSDMTQTGLFAENRIEITRDLSVVSGLRYDQYALDYENRANGLTNKNDFNYLSWRAGVVYDVLPGLALYGQYATGSDPESVMYSRDDERAGRWKSAQRLHSSTAAAS</sequence>
<dbReference type="GO" id="GO:0009279">
    <property type="term" value="C:cell outer membrane"/>
    <property type="evidence" value="ECO:0007669"/>
    <property type="project" value="UniProtKB-SubCell"/>
</dbReference>
<feature type="region of interest" description="Disordered" evidence="10">
    <location>
        <begin position="1"/>
        <end position="20"/>
    </location>
</feature>
<reference evidence="13 14" key="1">
    <citation type="submission" date="2015-10" db="EMBL/GenBank/DDBJ databases">
        <title>Transcriptomic analysis of a linuron degrading triple-species bacterial consortium.</title>
        <authorList>
            <person name="Albers P."/>
        </authorList>
    </citation>
    <scope>NUCLEOTIDE SEQUENCE [LARGE SCALE GENOMIC DNA]</scope>
    <source>
        <strain evidence="13 14">WDL6</strain>
    </source>
</reference>
<dbReference type="PROSITE" id="PS52016">
    <property type="entry name" value="TONB_DEPENDENT_REC_3"/>
    <property type="match status" value="1"/>
</dbReference>
<dbReference type="InterPro" id="IPR012910">
    <property type="entry name" value="Plug_dom"/>
</dbReference>
<proteinExistence type="inferred from homology"/>
<keyword evidence="2 8" id="KW-0813">Transport</keyword>
<keyword evidence="5 9" id="KW-0798">TonB box</keyword>
<name>A0A109BKD2_HYPSL</name>
<evidence type="ECO:0000259" key="12">
    <source>
        <dbReference type="Pfam" id="PF07715"/>
    </source>
</evidence>
<dbReference type="Pfam" id="PF07715">
    <property type="entry name" value="Plug"/>
    <property type="match status" value="1"/>
</dbReference>
<dbReference type="InterPro" id="IPR036942">
    <property type="entry name" value="Beta-barrel_TonB_sf"/>
</dbReference>
<dbReference type="InterPro" id="IPR037066">
    <property type="entry name" value="Plug_dom_sf"/>
</dbReference>
<feature type="domain" description="TonB-dependent receptor-like beta-barrel" evidence="11">
    <location>
        <begin position="218"/>
        <end position="473"/>
    </location>
</feature>
<evidence type="ECO:0000256" key="8">
    <source>
        <dbReference type="PROSITE-ProRule" id="PRU01360"/>
    </source>
</evidence>
<keyword evidence="7 8" id="KW-0998">Cell outer membrane</keyword>
<dbReference type="InterPro" id="IPR039426">
    <property type="entry name" value="TonB-dep_rcpt-like"/>
</dbReference>
<protein>
    <submittedName>
        <fullName evidence="13">Outer membrane vitamin B12 receptor BtuB</fullName>
    </submittedName>
</protein>
<keyword evidence="4 8" id="KW-0812">Transmembrane</keyword>